<dbReference type="Pfam" id="PF01408">
    <property type="entry name" value="GFO_IDH_MocA"/>
    <property type="match status" value="1"/>
</dbReference>
<dbReference type="PANTHER" id="PTHR43377">
    <property type="entry name" value="BILIVERDIN REDUCTASE A"/>
    <property type="match status" value="1"/>
</dbReference>
<dbReference type="NCBIfam" id="TIGR01761">
    <property type="entry name" value="thiaz-red"/>
    <property type="match status" value="1"/>
</dbReference>
<reference evidence="4" key="1">
    <citation type="journal article" date="2019" name="Int. J. Syst. Evol. Microbiol.">
        <title>The Global Catalogue of Microorganisms (GCM) 10K type strain sequencing project: providing services to taxonomists for standard genome sequencing and annotation.</title>
        <authorList>
            <consortium name="The Broad Institute Genomics Platform"/>
            <consortium name="The Broad Institute Genome Sequencing Center for Infectious Disease"/>
            <person name="Wu L."/>
            <person name="Ma J."/>
        </authorList>
    </citation>
    <scope>NUCLEOTIDE SEQUENCE [LARGE SCALE GENOMIC DNA]</scope>
    <source>
        <strain evidence="4">JCM 17137</strain>
    </source>
</reference>
<dbReference type="InterPro" id="IPR000683">
    <property type="entry name" value="Gfo/Idh/MocA-like_OxRdtase_N"/>
</dbReference>
<proteinExistence type="predicted"/>
<dbReference type="PANTHER" id="PTHR43377:SF1">
    <property type="entry name" value="BILIVERDIN REDUCTASE A"/>
    <property type="match status" value="1"/>
</dbReference>
<dbReference type="Proteomes" id="UP001500908">
    <property type="component" value="Unassembled WGS sequence"/>
</dbReference>
<protein>
    <recommendedName>
        <fullName evidence="5">Thiazolinyl imide reductase</fullName>
    </recommendedName>
</protein>
<dbReference type="PIRSF" id="PIRSF017494">
    <property type="entry name" value="Thiaz_red"/>
    <property type="match status" value="1"/>
</dbReference>
<dbReference type="Gene3D" id="3.30.360.10">
    <property type="entry name" value="Dihydrodipicolinate Reductase, domain 2"/>
    <property type="match status" value="1"/>
</dbReference>
<evidence type="ECO:0008006" key="5">
    <source>
        <dbReference type="Google" id="ProtNLM"/>
    </source>
</evidence>
<dbReference type="InterPro" id="IPR010091">
    <property type="entry name" value="Thiazolinyl_imide_reductase"/>
</dbReference>
<dbReference type="InterPro" id="IPR036291">
    <property type="entry name" value="NAD(P)-bd_dom_sf"/>
</dbReference>
<dbReference type="SUPFAM" id="SSF51735">
    <property type="entry name" value="NAD(P)-binding Rossmann-fold domains"/>
    <property type="match status" value="1"/>
</dbReference>
<dbReference type="Pfam" id="PF21390">
    <property type="entry name" value="Irp3-like_C"/>
    <property type="match status" value="1"/>
</dbReference>
<feature type="domain" description="Thiazolinyl imine reductase-like C-terminal" evidence="2">
    <location>
        <begin position="155"/>
        <end position="264"/>
    </location>
</feature>
<keyword evidence="4" id="KW-1185">Reference proteome</keyword>
<dbReference type="EMBL" id="BAABDD010000004">
    <property type="protein sequence ID" value="GAA3734283.1"/>
    <property type="molecule type" value="Genomic_DNA"/>
</dbReference>
<dbReference type="InterPro" id="IPR051450">
    <property type="entry name" value="Gfo/Idh/MocA_Oxidoreductases"/>
</dbReference>
<accession>A0ABP7F9H5</accession>
<organism evidence="3 4">
    <name type="scientific">Salinactinospora qingdaonensis</name>
    <dbReference type="NCBI Taxonomy" id="702744"/>
    <lineage>
        <taxon>Bacteria</taxon>
        <taxon>Bacillati</taxon>
        <taxon>Actinomycetota</taxon>
        <taxon>Actinomycetes</taxon>
        <taxon>Streptosporangiales</taxon>
        <taxon>Nocardiopsidaceae</taxon>
        <taxon>Salinactinospora</taxon>
    </lineage>
</organism>
<dbReference type="InterPro" id="IPR048655">
    <property type="entry name" value="Irp3-like_C"/>
</dbReference>
<evidence type="ECO:0000313" key="4">
    <source>
        <dbReference type="Proteomes" id="UP001500908"/>
    </source>
</evidence>
<gene>
    <name evidence="3" type="ORF">GCM10022402_13250</name>
</gene>
<feature type="domain" description="Gfo/Idh/MocA-like oxidoreductase N-terminal" evidence="1">
    <location>
        <begin position="15"/>
        <end position="131"/>
    </location>
</feature>
<evidence type="ECO:0000259" key="1">
    <source>
        <dbReference type="Pfam" id="PF01408"/>
    </source>
</evidence>
<dbReference type="Gene3D" id="3.40.50.720">
    <property type="entry name" value="NAD(P)-binding Rossmann-like Domain"/>
    <property type="match status" value="1"/>
</dbReference>
<evidence type="ECO:0000313" key="3">
    <source>
        <dbReference type="EMBL" id="GAA3734283.1"/>
    </source>
</evidence>
<sequence length="404" mass="43890">MVTEADPPTGRRRPRVVVCGTKFGQVYLEAFRDPSLPFDLVGVLGQGSARSTSVARHYGVPLFTDVDELPDDVDMACVVVRGGLLGGPGVDIAKRLMSRGIHVVQEHPLHYDELADCLRHARQNRVVYHLNSFYPHQAPVRRFIAAARELLGRQRARYVDGACGFQVAYAMLDILGQSLGGVRPWGLADPPEPSSRLAGMLNKGLDVPFRSLDGVVAGVPLTLRVHNQLDPADPDGYAHLMHRVTIATEAGALTLVDTHGPTVWCPRPDFPKEVRESDVRPHFQDSPNVFGDHGDHFDVPSTVVLGPATAPSYRAAFESVWPAGVARALDELWQAAQRGDSPLPRGQYHLGLCQLWQDITAKLGPPDLVRAEPIAHLRPDDVATLAEAAEAANAADTANTEVRA</sequence>
<evidence type="ECO:0000259" key="2">
    <source>
        <dbReference type="Pfam" id="PF21390"/>
    </source>
</evidence>
<comment type="caution">
    <text evidence="3">The sequence shown here is derived from an EMBL/GenBank/DDBJ whole genome shotgun (WGS) entry which is preliminary data.</text>
</comment>
<name>A0ABP7F9H5_9ACTN</name>